<gene>
    <name evidence="2" type="ORF">BpHYR1_020313</name>
</gene>
<protein>
    <submittedName>
        <fullName evidence="2">Uncharacterized protein</fullName>
    </submittedName>
</protein>
<accession>A0A3M7RXR9</accession>
<sequence>MPINVLIWLIKINKFTIFISLMLIELYNNYRLPYFTLNMLILNELFISHSTILFSFINQSCQPLNPVDGFNKVSEITYLSNAKYIRPPSG</sequence>
<keyword evidence="3" id="KW-1185">Reference proteome</keyword>
<reference evidence="2 3" key="1">
    <citation type="journal article" date="2018" name="Sci. Rep.">
        <title>Genomic signatures of local adaptation to the degree of environmental predictability in rotifers.</title>
        <authorList>
            <person name="Franch-Gras L."/>
            <person name="Hahn C."/>
            <person name="Garcia-Roger E.M."/>
            <person name="Carmona M.J."/>
            <person name="Serra M."/>
            <person name="Gomez A."/>
        </authorList>
    </citation>
    <scope>NUCLEOTIDE SEQUENCE [LARGE SCALE GENOMIC DNA]</scope>
    <source>
        <strain evidence="2">HYR1</strain>
    </source>
</reference>
<feature type="transmembrane region" description="Helical" evidence="1">
    <location>
        <begin position="6"/>
        <end position="27"/>
    </location>
</feature>
<keyword evidence="1" id="KW-0472">Membrane</keyword>
<dbReference type="Proteomes" id="UP000276133">
    <property type="component" value="Unassembled WGS sequence"/>
</dbReference>
<name>A0A3M7RXR9_BRAPC</name>
<dbReference type="AlphaFoldDB" id="A0A3M7RXR9"/>
<dbReference type="EMBL" id="REGN01002413">
    <property type="protein sequence ID" value="RNA28240.1"/>
    <property type="molecule type" value="Genomic_DNA"/>
</dbReference>
<evidence type="ECO:0000313" key="3">
    <source>
        <dbReference type="Proteomes" id="UP000276133"/>
    </source>
</evidence>
<comment type="caution">
    <text evidence="2">The sequence shown here is derived from an EMBL/GenBank/DDBJ whole genome shotgun (WGS) entry which is preliminary data.</text>
</comment>
<evidence type="ECO:0000313" key="2">
    <source>
        <dbReference type="EMBL" id="RNA28240.1"/>
    </source>
</evidence>
<keyword evidence="1" id="KW-1133">Transmembrane helix</keyword>
<evidence type="ECO:0000256" key="1">
    <source>
        <dbReference type="SAM" id="Phobius"/>
    </source>
</evidence>
<keyword evidence="1" id="KW-0812">Transmembrane</keyword>
<proteinExistence type="predicted"/>
<organism evidence="2 3">
    <name type="scientific">Brachionus plicatilis</name>
    <name type="common">Marine rotifer</name>
    <name type="synonym">Brachionus muelleri</name>
    <dbReference type="NCBI Taxonomy" id="10195"/>
    <lineage>
        <taxon>Eukaryota</taxon>
        <taxon>Metazoa</taxon>
        <taxon>Spiralia</taxon>
        <taxon>Gnathifera</taxon>
        <taxon>Rotifera</taxon>
        <taxon>Eurotatoria</taxon>
        <taxon>Monogononta</taxon>
        <taxon>Pseudotrocha</taxon>
        <taxon>Ploima</taxon>
        <taxon>Brachionidae</taxon>
        <taxon>Brachionus</taxon>
    </lineage>
</organism>
<feature type="transmembrane region" description="Helical" evidence="1">
    <location>
        <begin position="34"/>
        <end position="57"/>
    </location>
</feature>